<evidence type="ECO:0000259" key="5">
    <source>
        <dbReference type="PROSITE" id="PS50090"/>
    </source>
</evidence>
<feature type="domain" description="HTH myb-type" evidence="6">
    <location>
        <begin position="245"/>
        <end position="304"/>
    </location>
</feature>
<dbReference type="Pfam" id="PF00249">
    <property type="entry name" value="Myb_DNA-binding"/>
    <property type="match status" value="1"/>
</dbReference>
<gene>
    <name evidence="7" type="ORF">ACHHYP_00602</name>
</gene>
<dbReference type="InterPro" id="IPR017930">
    <property type="entry name" value="Myb_dom"/>
</dbReference>
<keyword evidence="3" id="KW-0804">Transcription</keyword>
<feature type="domain" description="Myb-like" evidence="5">
    <location>
        <begin position="301"/>
        <end position="362"/>
    </location>
</feature>
<keyword evidence="8" id="KW-1185">Reference proteome</keyword>
<evidence type="ECO:0000313" key="7">
    <source>
        <dbReference type="EMBL" id="OQS01586.1"/>
    </source>
</evidence>
<dbReference type="OrthoDB" id="2143914at2759"/>
<feature type="domain" description="Myb-like" evidence="5">
    <location>
        <begin position="189"/>
        <end position="244"/>
    </location>
</feature>
<feature type="domain" description="Myb-like" evidence="5">
    <location>
        <begin position="245"/>
        <end position="300"/>
    </location>
</feature>
<name>A0A1V9ZU88_ACHHY</name>
<keyword evidence="1" id="KW-0805">Transcription regulation</keyword>
<dbReference type="GO" id="GO:0042795">
    <property type="term" value="P:snRNA transcription by RNA polymerase II"/>
    <property type="evidence" value="ECO:0007669"/>
    <property type="project" value="TreeGrafter"/>
</dbReference>
<accession>A0A1V9ZU88</accession>
<feature type="domain" description="HTH myb-type" evidence="6">
    <location>
        <begin position="363"/>
        <end position="418"/>
    </location>
</feature>
<dbReference type="Proteomes" id="UP000243579">
    <property type="component" value="Unassembled WGS sequence"/>
</dbReference>
<sequence>MEALEAALAASHAYVSALEAHVRRCESKEAEITARMEALRARVRERQKAILEAEFHAMTARRQSYSKPAASYKPERAKAGVKKRILSASKDKRSVYFQVPCKRVLGGHVMLYYTNPDVRNLVAVQQRYPEPEHMHLRKWKASESNALKKALATHGTGPYIDWSRIRSTAQLTDRTPRACQLRHAMLQEEAHEKKHPWTAKEDALLQTLAAQSHDWQLIARTLANAHGFPPRQPVSCLIRYQTHFNPHLFNSHWTPEEDELLKETLAGMTSNDHNVWRLVAEKMAIGHTPDQCGYRWRNHLSPEVKLGTFSVEDDRRLFLAVYLVSGPTVGMTDMPDGDWLRVKEFLPGRTNVMCSQRFRESLNPHKNNDPFTPDEDAIIAHGVEQFGTANWSAIAPLLPGRFPGQIRKRWMAIKKQFAHVAAPPAARANPKALSVVSALHRTTRHNSSAPDEVILI</sequence>
<keyword evidence="4" id="KW-0539">Nucleus</keyword>
<proteinExistence type="predicted"/>
<keyword evidence="2" id="KW-0238">DNA-binding</keyword>
<dbReference type="GO" id="GO:0000978">
    <property type="term" value="F:RNA polymerase II cis-regulatory region sequence-specific DNA binding"/>
    <property type="evidence" value="ECO:0007669"/>
    <property type="project" value="TreeGrafter"/>
</dbReference>
<dbReference type="Pfam" id="PF13921">
    <property type="entry name" value="Myb_DNA-bind_6"/>
    <property type="match status" value="1"/>
</dbReference>
<dbReference type="InterPro" id="IPR051575">
    <property type="entry name" value="Myb-like_DNA-bd"/>
</dbReference>
<dbReference type="STRING" id="1202772.A0A1V9ZU88"/>
<comment type="caution">
    <text evidence="7">The sequence shown here is derived from an EMBL/GenBank/DDBJ whole genome shotgun (WGS) entry which is preliminary data.</text>
</comment>
<dbReference type="GO" id="GO:0001006">
    <property type="term" value="F:RNA polymerase III type 3 promoter sequence-specific DNA binding"/>
    <property type="evidence" value="ECO:0007669"/>
    <property type="project" value="TreeGrafter"/>
</dbReference>
<organism evidence="7 8">
    <name type="scientific">Achlya hypogyna</name>
    <name type="common">Oomycete</name>
    <name type="synonym">Protoachlya hypogyna</name>
    <dbReference type="NCBI Taxonomy" id="1202772"/>
    <lineage>
        <taxon>Eukaryota</taxon>
        <taxon>Sar</taxon>
        <taxon>Stramenopiles</taxon>
        <taxon>Oomycota</taxon>
        <taxon>Saprolegniomycetes</taxon>
        <taxon>Saprolegniales</taxon>
        <taxon>Achlyaceae</taxon>
        <taxon>Achlya</taxon>
    </lineage>
</organism>
<evidence type="ECO:0000256" key="1">
    <source>
        <dbReference type="ARBA" id="ARBA00023015"/>
    </source>
</evidence>
<dbReference type="GO" id="GO:0019185">
    <property type="term" value="C:snRNA-activating protein complex"/>
    <property type="evidence" value="ECO:0007669"/>
    <property type="project" value="TreeGrafter"/>
</dbReference>
<dbReference type="AlphaFoldDB" id="A0A1V9ZU88"/>
<reference evidence="7 8" key="1">
    <citation type="journal article" date="2014" name="Genome Biol. Evol.">
        <title>The secreted proteins of Achlya hypogyna and Thraustotheca clavata identify the ancestral oomycete secretome and reveal gene acquisitions by horizontal gene transfer.</title>
        <authorList>
            <person name="Misner I."/>
            <person name="Blouin N."/>
            <person name="Leonard G."/>
            <person name="Richards T.A."/>
            <person name="Lane C.E."/>
        </authorList>
    </citation>
    <scope>NUCLEOTIDE SEQUENCE [LARGE SCALE GENOMIC DNA]</scope>
    <source>
        <strain evidence="7 8">ATCC 48635</strain>
    </source>
</reference>
<evidence type="ECO:0000313" key="8">
    <source>
        <dbReference type="Proteomes" id="UP000243579"/>
    </source>
</evidence>
<dbReference type="GO" id="GO:0042796">
    <property type="term" value="P:snRNA transcription by RNA polymerase III"/>
    <property type="evidence" value="ECO:0007669"/>
    <property type="project" value="TreeGrafter"/>
</dbReference>
<dbReference type="SUPFAM" id="SSF46689">
    <property type="entry name" value="Homeodomain-like"/>
    <property type="match status" value="3"/>
</dbReference>
<dbReference type="PROSITE" id="PS51294">
    <property type="entry name" value="HTH_MYB"/>
    <property type="match status" value="2"/>
</dbReference>
<dbReference type="CDD" id="cd00167">
    <property type="entry name" value="SANT"/>
    <property type="match status" value="3"/>
</dbReference>
<protein>
    <submittedName>
        <fullName evidence="7">Myb transcription factor</fullName>
    </submittedName>
</protein>
<evidence type="ECO:0000256" key="2">
    <source>
        <dbReference type="ARBA" id="ARBA00023125"/>
    </source>
</evidence>
<evidence type="ECO:0000256" key="3">
    <source>
        <dbReference type="ARBA" id="ARBA00023163"/>
    </source>
</evidence>
<dbReference type="PANTHER" id="PTHR46621:SF1">
    <property type="entry name" value="SNRNA-ACTIVATING PROTEIN COMPLEX SUBUNIT 4"/>
    <property type="match status" value="1"/>
</dbReference>
<dbReference type="EMBL" id="JNBR01000005">
    <property type="protein sequence ID" value="OQS01586.1"/>
    <property type="molecule type" value="Genomic_DNA"/>
</dbReference>
<dbReference type="PROSITE" id="PS50090">
    <property type="entry name" value="MYB_LIKE"/>
    <property type="match status" value="4"/>
</dbReference>
<dbReference type="InterPro" id="IPR009057">
    <property type="entry name" value="Homeodomain-like_sf"/>
</dbReference>
<evidence type="ECO:0000256" key="4">
    <source>
        <dbReference type="ARBA" id="ARBA00023242"/>
    </source>
</evidence>
<dbReference type="InterPro" id="IPR001005">
    <property type="entry name" value="SANT/Myb"/>
</dbReference>
<feature type="domain" description="Myb-like" evidence="5">
    <location>
        <begin position="363"/>
        <end position="414"/>
    </location>
</feature>
<evidence type="ECO:0000259" key="6">
    <source>
        <dbReference type="PROSITE" id="PS51294"/>
    </source>
</evidence>
<dbReference type="SMART" id="SM00717">
    <property type="entry name" value="SANT"/>
    <property type="match status" value="5"/>
</dbReference>
<dbReference type="Gene3D" id="1.10.10.60">
    <property type="entry name" value="Homeodomain-like"/>
    <property type="match status" value="5"/>
</dbReference>
<dbReference type="PANTHER" id="PTHR46621">
    <property type="entry name" value="SNRNA-ACTIVATING PROTEIN COMPLEX SUBUNIT 4"/>
    <property type="match status" value="1"/>
</dbReference>